<reference evidence="2 4" key="2">
    <citation type="submission" date="2019-11" db="EMBL/GenBank/DDBJ databases">
        <title>Draft genome sequences of five Paenibacillus species of dairy origin.</title>
        <authorList>
            <person name="Olajide A.M."/>
            <person name="Chen S."/>
            <person name="Lapointe G."/>
        </authorList>
    </citation>
    <scope>NUCLEOTIDE SEQUENCE [LARGE SCALE GENOMIC DNA]</scope>
    <source>
        <strain evidence="2 4">3CT49</strain>
    </source>
</reference>
<accession>A0A090ZM44</accession>
<reference evidence="1 3" key="1">
    <citation type="submission" date="2014-04" db="EMBL/GenBank/DDBJ databases">
        <authorList>
            <person name="Bishop-Lilly K.A."/>
            <person name="Broomall S.M."/>
            <person name="Chain P.S."/>
            <person name="Chertkov O."/>
            <person name="Coyne S.R."/>
            <person name="Daligault H.E."/>
            <person name="Davenport K.W."/>
            <person name="Erkkila T."/>
            <person name="Frey K.G."/>
            <person name="Gibbons H.S."/>
            <person name="Gu W."/>
            <person name="Jaissle J."/>
            <person name="Johnson S.L."/>
            <person name="Koroleva G.I."/>
            <person name="Ladner J.T."/>
            <person name="Lo C.-C."/>
            <person name="Minogue T.D."/>
            <person name="Munk C."/>
            <person name="Palacios G.F."/>
            <person name="Redden C.L."/>
            <person name="Rosenzweig C.N."/>
            <person name="Scholz M.B."/>
            <person name="Teshima H."/>
            <person name="Xu Y."/>
        </authorList>
    </citation>
    <scope>NUCLEOTIDE SEQUENCE [LARGE SCALE GENOMIC DNA]</scope>
    <source>
        <strain evidence="1 3">8244</strain>
    </source>
</reference>
<gene>
    <name evidence="1" type="ORF">DJ90_6640</name>
    <name evidence="2" type="ORF">GNQ08_08035</name>
</gene>
<dbReference type="GeneID" id="77010103"/>
<evidence type="ECO:0000313" key="1">
    <source>
        <dbReference type="EMBL" id="KFN11672.1"/>
    </source>
</evidence>
<dbReference type="OrthoDB" id="9990942at2"/>
<evidence type="ECO:0000313" key="4">
    <source>
        <dbReference type="Proteomes" id="UP000442469"/>
    </source>
</evidence>
<keyword evidence="3" id="KW-1185">Reference proteome</keyword>
<protein>
    <submittedName>
        <fullName evidence="1">Uncharacterized protein</fullName>
    </submittedName>
</protein>
<evidence type="ECO:0000313" key="3">
    <source>
        <dbReference type="Proteomes" id="UP000029278"/>
    </source>
</evidence>
<sequence length="177" mass="19998">MLCYIIFSTGNYLGSTLSVIGLTTSEDIRIKNTLVDGKLVAEDNKYLYISTTSRTLLEVSKDASIQITKPNELMTFSGKSENWSVNVSVFYRDNTLWYSGVIRKTNSSNTVKIAYELPNLDKITLEHSKPTSDFYIFNKINSENFKKLTFINLSWPSSDGSTKKEKIELSVSVLDYG</sequence>
<dbReference type="Proteomes" id="UP000029278">
    <property type="component" value="Unassembled WGS sequence"/>
</dbReference>
<dbReference type="Proteomes" id="UP000442469">
    <property type="component" value="Unassembled WGS sequence"/>
</dbReference>
<dbReference type="RefSeq" id="WP_124333720.1">
    <property type="nucleotide sequence ID" value="NZ_BGMM01000034.1"/>
</dbReference>
<dbReference type="EMBL" id="JMQA01000006">
    <property type="protein sequence ID" value="KFN11672.1"/>
    <property type="molecule type" value="Genomic_DNA"/>
</dbReference>
<dbReference type="EMBL" id="WNZZ01000004">
    <property type="protein sequence ID" value="MUG22361.1"/>
    <property type="molecule type" value="Genomic_DNA"/>
</dbReference>
<dbReference type="CDD" id="cd04508">
    <property type="entry name" value="Tudor_SF"/>
    <property type="match status" value="1"/>
</dbReference>
<evidence type="ECO:0000313" key="2">
    <source>
        <dbReference type="EMBL" id="MUG22361.1"/>
    </source>
</evidence>
<dbReference type="AlphaFoldDB" id="A0A090ZM44"/>
<comment type="caution">
    <text evidence="1">The sequence shown here is derived from an EMBL/GenBank/DDBJ whole genome shotgun (WGS) entry which is preliminary data.</text>
</comment>
<proteinExistence type="predicted"/>
<dbReference type="STRING" id="44252.DJ90_6640"/>
<dbReference type="HOGENOM" id="CLU_1516461_0_0_9"/>
<organism evidence="1 3">
    <name type="scientific">Paenibacillus macerans</name>
    <name type="common">Bacillus macerans</name>
    <dbReference type="NCBI Taxonomy" id="44252"/>
    <lineage>
        <taxon>Bacteria</taxon>
        <taxon>Bacillati</taxon>
        <taxon>Bacillota</taxon>
        <taxon>Bacilli</taxon>
        <taxon>Bacillales</taxon>
        <taxon>Paenibacillaceae</taxon>
        <taxon>Paenibacillus</taxon>
    </lineage>
</organism>
<name>A0A090ZM44_PAEMA</name>